<evidence type="ECO:0000313" key="2">
    <source>
        <dbReference type="Proteomes" id="UP000005496"/>
    </source>
</evidence>
<reference evidence="1" key="1">
    <citation type="submission" date="2010-05" db="EMBL/GenBank/DDBJ databases">
        <title>The draft genome of Desulfonatronospira thiodismutans ASO3-1.</title>
        <authorList>
            <consortium name="US DOE Joint Genome Institute (JGI-PGF)"/>
            <person name="Lucas S."/>
            <person name="Copeland A."/>
            <person name="Lapidus A."/>
            <person name="Cheng J.-F."/>
            <person name="Bruce D."/>
            <person name="Goodwin L."/>
            <person name="Pitluck S."/>
            <person name="Chertkov O."/>
            <person name="Brettin T."/>
            <person name="Detter J.C."/>
            <person name="Han C."/>
            <person name="Land M.L."/>
            <person name="Hauser L."/>
            <person name="Kyrpides N."/>
            <person name="Mikhailova N."/>
            <person name="Muyzer G."/>
            <person name="Woyke T."/>
        </authorList>
    </citation>
    <scope>NUCLEOTIDE SEQUENCE [LARGE SCALE GENOMIC DNA]</scope>
    <source>
        <strain evidence="1">ASO3-1</strain>
    </source>
</reference>
<dbReference type="eggNOG" id="ENOG502ZQIU">
    <property type="taxonomic scope" value="Bacteria"/>
</dbReference>
<name>D6SQB9_9BACT</name>
<evidence type="ECO:0000313" key="1">
    <source>
        <dbReference type="EMBL" id="EFI34945.1"/>
    </source>
</evidence>
<accession>D6SQB9</accession>
<dbReference type="EMBL" id="ACJN02000002">
    <property type="protein sequence ID" value="EFI34945.1"/>
    <property type="molecule type" value="Genomic_DNA"/>
</dbReference>
<dbReference type="RefSeq" id="WP_008870259.1">
    <property type="nucleotide sequence ID" value="NZ_ACJN02000002.1"/>
</dbReference>
<proteinExistence type="predicted"/>
<dbReference type="Proteomes" id="UP000005496">
    <property type="component" value="Unassembled WGS sequence"/>
</dbReference>
<comment type="caution">
    <text evidence="1">The sequence shown here is derived from an EMBL/GenBank/DDBJ whole genome shotgun (WGS) entry which is preliminary data.</text>
</comment>
<dbReference type="AlphaFoldDB" id="D6SQB9"/>
<gene>
    <name evidence="1" type="ORF">Dthio_PD2337</name>
</gene>
<organism evidence="1 2">
    <name type="scientific">Desulfonatronospira thiodismutans ASO3-1</name>
    <dbReference type="NCBI Taxonomy" id="555779"/>
    <lineage>
        <taxon>Bacteria</taxon>
        <taxon>Pseudomonadati</taxon>
        <taxon>Thermodesulfobacteriota</taxon>
        <taxon>Desulfovibrionia</taxon>
        <taxon>Desulfovibrionales</taxon>
        <taxon>Desulfonatronovibrionaceae</taxon>
        <taxon>Desulfonatronospira</taxon>
    </lineage>
</organism>
<sequence>MQERFCACGHKVYVAYVFTGRGIYHLFRPMARMRELMRCPSCGRRINIDELS</sequence>
<keyword evidence="2" id="KW-1185">Reference proteome</keyword>
<protein>
    <submittedName>
        <fullName evidence="1">Uncharacterized protein</fullName>
    </submittedName>
</protein>